<dbReference type="AlphaFoldDB" id="A0A8S9HBD9"/>
<feature type="region of interest" description="Disordered" evidence="1">
    <location>
        <begin position="1"/>
        <end position="67"/>
    </location>
</feature>
<accession>A0A8S9HBD9</accession>
<evidence type="ECO:0000256" key="1">
    <source>
        <dbReference type="SAM" id="MobiDB-lite"/>
    </source>
</evidence>
<evidence type="ECO:0000313" key="2">
    <source>
        <dbReference type="EMBL" id="KAF2555353.1"/>
    </source>
</evidence>
<dbReference type="Proteomes" id="UP000712281">
    <property type="component" value="Unassembled WGS sequence"/>
</dbReference>
<reference evidence="2" key="1">
    <citation type="submission" date="2019-12" db="EMBL/GenBank/DDBJ databases">
        <title>Genome sequencing and annotation of Brassica cretica.</title>
        <authorList>
            <person name="Studholme D.J."/>
            <person name="Sarris P.F."/>
        </authorList>
    </citation>
    <scope>NUCLEOTIDE SEQUENCE</scope>
    <source>
        <strain evidence="2">PFS-001/15</strain>
        <tissue evidence="2">Leaf</tissue>
    </source>
</reference>
<comment type="caution">
    <text evidence="2">The sequence shown here is derived from an EMBL/GenBank/DDBJ whole genome shotgun (WGS) entry which is preliminary data.</text>
</comment>
<gene>
    <name evidence="2" type="ORF">F2Q68_00016707</name>
</gene>
<evidence type="ECO:0000313" key="3">
    <source>
        <dbReference type="Proteomes" id="UP000712281"/>
    </source>
</evidence>
<protein>
    <submittedName>
        <fullName evidence="2">Uncharacterized protein</fullName>
    </submittedName>
</protein>
<feature type="compositionally biased region" description="Basic residues" evidence="1">
    <location>
        <begin position="1"/>
        <end position="11"/>
    </location>
</feature>
<organism evidence="2 3">
    <name type="scientific">Brassica cretica</name>
    <name type="common">Mustard</name>
    <dbReference type="NCBI Taxonomy" id="69181"/>
    <lineage>
        <taxon>Eukaryota</taxon>
        <taxon>Viridiplantae</taxon>
        <taxon>Streptophyta</taxon>
        <taxon>Embryophyta</taxon>
        <taxon>Tracheophyta</taxon>
        <taxon>Spermatophyta</taxon>
        <taxon>Magnoliopsida</taxon>
        <taxon>eudicotyledons</taxon>
        <taxon>Gunneridae</taxon>
        <taxon>Pentapetalae</taxon>
        <taxon>rosids</taxon>
        <taxon>malvids</taxon>
        <taxon>Brassicales</taxon>
        <taxon>Brassicaceae</taxon>
        <taxon>Brassiceae</taxon>
        <taxon>Brassica</taxon>
    </lineage>
</organism>
<dbReference type="EMBL" id="QGKW02001940">
    <property type="protein sequence ID" value="KAF2555353.1"/>
    <property type="molecule type" value="Genomic_DNA"/>
</dbReference>
<proteinExistence type="predicted"/>
<name>A0A8S9HBD9_BRACR</name>
<sequence>MAKSKSKKKGKLNNQPSSPHIDIGDPSSGVERTMRRRAGPSSVVERTTGRRAGPSSGVERTRRQAQF</sequence>